<feature type="transmembrane region" description="Helical" evidence="1">
    <location>
        <begin position="383"/>
        <end position="402"/>
    </location>
</feature>
<feature type="transmembrane region" description="Helical" evidence="1">
    <location>
        <begin position="60"/>
        <end position="81"/>
    </location>
</feature>
<dbReference type="EMBL" id="JAEMOP010000009">
    <property type="protein sequence ID" value="MBJ7316407.1"/>
    <property type="molecule type" value="Genomic_DNA"/>
</dbReference>
<accession>A0A8I1GCX8</accession>
<dbReference type="OrthoDB" id="9771451at2"/>
<evidence type="ECO:0000313" key="2">
    <source>
        <dbReference type="EMBL" id="MBJ7266268.1"/>
    </source>
</evidence>
<dbReference type="Gene3D" id="1.20.1250.20">
    <property type="entry name" value="MFS general substrate transporter like domains"/>
    <property type="match status" value="1"/>
</dbReference>
<dbReference type="InterPro" id="IPR036259">
    <property type="entry name" value="MFS_trans_sf"/>
</dbReference>
<feature type="transmembrane region" description="Helical" evidence="1">
    <location>
        <begin position="279"/>
        <end position="298"/>
    </location>
</feature>
<evidence type="ECO:0000313" key="4">
    <source>
        <dbReference type="Proteomes" id="UP000621390"/>
    </source>
</evidence>
<protein>
    <submittedName>
        <fullName evidence="3">Nitrate/nitrite transporter</fullName>
    </submittedName>
</protein>
<organism evidence="3 4">
    <name type="scientific">Idiomarina abyssalis</name>
    <dbReference type="NCBI Taxonomy" id="86102"/>
    <lineage>
        <taxon>Bacteria</taxon>
        <taxon>Pseudomonadati</taxon>
        <taxon>Pseudomonadota</taxon>
        <taxon>Gammaproteobacteria</taxon>
        <taxon>Alteromonadales</taxon>
        <taxon>Idiomarinaceae</taxon>
        <taxon>Idiomarina</taxon>
    </lineage>
</organism>
<keyword evidence="1" id="KW-0472">Membrane</keyword>
<gene>
    <name evidence="2" type="ORF">JHC10_04840</name>
    <name evidence="3" type="ORF">JHC11_10490</name>
</gene>
<evidence type="ECO:0000313" key="3">
    <source>
        <dbReference type="EMBL" id="MBJ7316407.1"/>
    </source>
</evidence>
<comment type="caution">
    <text evidence="3">The sequence shown here is derived from an EMBL/GenBank/DDBJ whole genome shotgun (WGS) entry which is preliminary data.</text>
</comment>
<reference evidence="3 5" key="1">
    <citation type="submission" date="2020-09" db="EMBL/GenBank/DDBJ databases">
        <title>Draft Genomes of Bacterial Isolates from North Pond Shallow Sediments.</title>
        <authorList>
            <person name="Kiel Reese B."/>
            <person name="Mullis M."/>
            <person name="Weisend R.E."/>
        </authorList>
    </citation>
    <scope>NUCLEOTIDE SEQUENCE</scope>
    <source>
        <strain evidence="3">KJE-2</strain>
        <strain evidence="2 5">KJE-3</strain>
    </source>
</reference>
<feature type="transmembrane region" description="Helical" evidence="1">
    <location>
        <begin position="349"/>
        <end position="371"/>
    </location>
</feature>
<feature type="transmembrane region" description="Helical" evidence="1">
    <location>
        <begin position="21"/>
        <end position="48"/>
    </location>
</feature>
<feature type="transmembrane region" description="Helical" evidence="1">
    <location>
        <begin position="204"/>
        <end position="231"/>
    </location>
</feature>
<feature type="transmembrane region" description="Helical" evidence="1">
    <location>
        <begin position="305"/>
        <end position="329"/>
    </location>
</feature>
<dbReference type="EMBL" id="JAEMOS010000011">
    <property type="protein sequence ID" value="MBJ7266268.1"/>
    <property type="molecule type" value="Genomic_DNA"/>
</dbReference>
<evidence type="ECO:0000256" key="1">
    <source>
        <dbReference type="SAM" id="Phobius"/>
    </source>
</evidence>
<dbReference type="RefSeq" id="WP_054488660.1">
    <property type="nucleotide sequence ID" value="NZ_FPBE01000003.1"/>
</dbReference>
<keyword evidence="5" id="KW-1185">Reference proteome</keyword>
<feature type="transmembrane region" description="Helical" evidence="1">
    <location>
        <begin position="113"/>
        <end position="136"/>
    </location>
</feature>
<keyword evidence="1" id="KW-0812">Transmembrane</keyword>
<feature type="transmembrane region" description="Helical" evidence="1">
    <location>
        <begin position="414"/>
        <end position="434"/>
    </location>
</feature>
<evidence type="ECO:0000313" key="5">
    <source>
        <dbReference type="Proteomes" id="UP000655994"/>
    </source>
</evidence>
<sequence length="443" mass="48485">MDKASATNTLSDVQGNLGSHAVLRWLTLSVLLLGVTFWASWSVIVVLLAKSNANLTPSQLMSLVAIAGASGALSRLLGTLVVNQLGRWMPAVIATIMLLVSIDSFVQFSDTNITYPVLALLAALSGIGCTMFAPAFDLTRQYKGSLNLPLSMSVVIGMTIFSLFLAQLAVPLLATWQPDGMESSLVLQRSSGNFFARVDAGEPILLNSFSCVWAVLFTFTAIVSVGAALFVPKKQSLPKVTIRKLLTQNGHVWYCSILYNMTFGSFIGFAMALPLLLEFVFGYSTLILVWMGPFVALLARPFGRWLAGIFGGALVTQISLLLMMVFGAVAGRYMYFAQHGPTEIYFEPFFISMLGLIFTSALGNGSVVVTMRKVFPRTYTHRVLIWAGTIAMLGAVYLPLRFAWALKSQSTDTVYIDFIVFYVIGLLLNGFIYLRRHGQFYNP</sequence>
<name>A0A8I1GCX8_9GAMM</name>
<dbReference type="AlphaFoldDB" id="A0A8I1GCX8"/>
<keyword evidence="1" id="KW-1133">Transmembrane helix</keyword>
<dbReference type="SUPFAM" id="SSF103473">
    <property type="entry name" value="MFS general substrate transporter"/>
    <property type="match status" value="1"/>
</dbReference>
<dbReference type="Proteomes" id="UP000655994">
    <property type="component" value="Unassembled WGS sequence"/>
</dbReference>
<feature type="transmembrane region" description="Helical" evidence="1">
    <location>
        <begin position="148"/>
        <end position="174"/>
    </location>
</feature>
<proteinExistence type="predicted"/>
<dbReference type="Proteomes" id="UP000621390">
    <property type="component" value="Unassembled WGS sequence"/>
</dbReference>
<feature type="transmembrane region" description="Helical" evidence="1">
    <location>
        <begin position="252"/>
        <end position="273"/>
    </location>
</feature>